<keyword evidence="2" id="KW-1185">Reference proteome</keyword>
<gene>
    <name evidence="1" type="ORF">CICLE_v10029707mg</name>
</gene>
<sequence>MSILNRLAFNTKSPIIYYCTRFRFAPGIWSANGQIHTKVFFGDHKTVFSSFFEIMHLDTDTHNICVVSTRFTYLAYDDKFSIM</sequence>
<dbReference type="KEGG" id="cic:CICLE_v10029707mg"/>
<evidence type="ECO:0000313" key="1">
    <source>
        <dbReference type="EMBL" id="ESR36939.1"/>
    </source>
</evidence>
<dbReference type="Gramene" id="ESR36939">
    <property type="protein sequence ID" value="ESR36939"/>
    <property type="gene ID" value="CICLE_v10029707mg"/>
</dbReference>
<name>V4UCB8_CITCL</name>
<accession>V4UCB8</accession>
<dbReference type="InParanoid" id="V4UCB8"/>
<dbReference type="AlphaFoldDB" id="V4UCB8"/>
<dbReference type="EMBL" id="KI536978">
    <property type="protein sequence ID" value="ESR36939.1"/>
    <property type="molecule type" value="Genomic_DNA"/>
</dbReference>
<protein>
    <submittedName>
        <fullName evidence="1">Uncharacterized protein</fullName>
    </submittedName>
</protein>
<dbReference type="Proteomes" id="UP000030687">
    <property type="component" value="Unassembled WGS sequence"/>
</dbReference>
<proteinExistence type="predicted"/>
<organism evidence="1 2">
    <name type="scientific">Citrus clementina</name>
    <name type="common">Clementine</name>
    <name type="synonym">Citrus deliciosa x Citrus sinensis</name>
    <dbReference type="NCBI Taxonomy" id="85681"/>
    <lineage>
        <taxon>Eukaryota</taxon>
        <taxon>Viridiplantae</taxon>
        <taxon>Streptophyta</taxon>
        <taxon>Embryophyta</taxon>
        <taxon>Tracheophyta</taxon>
        <taxon>Spermatophyta</taxon>
        <taxon>Magnoliopsida</taxon>
        <taxon>eudicotyledons</taxon>
        <taxon>Gunneridae</taxon>
        <taxon>Pentapetalae</taxon>
        <taxon>rosids</taxon>
        <taxon>malvids</taxon>
        <taxon>Sapindales</taxon>
        <taxon>Rutaceae</taxon>
        <taxon>Aurantioideae</taxon>
        <taxon>Citrus</taxon>
    </lineage>
</organism>
<evidence type="ECO:0000313" key="2">
    <source>
        <dbReference type="Proteomes" id="UP000030687"/>
    </source>
</evidence>
<reference evidence="1 2" key="1">
    <citation type="submission" date="2013-10" db="EMBL/GenBank/DDBJ databases">
        <authorList>
            <consortium name="International Citrus Genome Consortium"/>
            <person name="Jenkins J."/>
            <person name="Schmutz J."/>
            <person name="Prochnik S."/>
            <person name="Rokhsar D."/>
            <person name="Gmitter F."/>
            <person name="Ollitrault P."/>
            <person name="Machado M."/>
            <person name="Talon M."/>
            <person name="Wincker P."/>
            <person name="Jaillon O."/>
            <person name="Morgante M."/>
        </authorList>
    </citation>
    <scope>NUCLEOTIDE SEQUENCE</scope>
    <source>
        <strain evidence="2">cv. Clemenules</strain>
    </source>
</reference>